<reference evidence="6 7" key="1">
    <citation type="journal article" date="2021" name="Elife">
        <title>Chloroplast acquisition without the gene transfer in kleptoplastic sea slugs, Plakobranchus ocellatus.</title>
        <authorList>
            <person name="Maeda T."/>
            <person name="Takahashi S."/>
            <person name="Yoshida T."/>
            <person name="Shimamura S."/>
            <person name="Takaki Y."/>
            <person name="Nagai Y."/>
            <person name="Toyoda A."/>
            <person name="Suzuki Y."/>
            <person name="Arimoto A."/>
            <person name="Ishii H."/>
            <person name="Satoh N."/>
            <person name="Nishiyama T."/>
            <person name="Hasebe M."/>
            <person name="Maruyama T."/>
            <person name="Minagawa J."/>
            <person name="Obokata J."/>
            <person name="Shigenobu S."/>
        </authorList>
    </citation>
    <scope>NUCLEOTIDE SEQUENCE [LARGE SCALE GENOMIC DNA]</scope>
</reference>
<sequence length="230" mass="25849">MAEGWTDGSRETFSQNSHILSMDEAVSPSDDAVQALVYVINDQMEPSQSDIAHGAYESGSNNLPDAVEITDHEEGGDLQNTQNDGSCNKKRRRPESWRRNVEKRKRQHGQEYESTSGKKMPSLRCVYQALQKSHSSPNMASSELKEFDSVFPEIIEELTKAGLKLSETEDAYTWFKEVLAYNVPHGKKNRGVSVVSSYRCLAPSAKEEDLHIARILGWCVELVSFFCNIV</sequence>
<comment type="caution">
    <text evidence="6">The sequence shown here is derived from an EMBL/GenBank/DDBJ whole genome shotgun (WGS) entry which is preliminary data.</text>
</comment>
<evidence type="ECO:0000256" key="4">
    <source>
        <dbReference type="ARBA" id="ARBA00022842"/>
    </source>
</evidence>
<organism evidence="6 7">
    <name type="scientific">Plakobranchus ocellatus</name>
    <dbReference type="NCBI Taxonomy" id="259542"/>
    <lineage>
        <taxon>Eukaryota</taxon>
        <taxon>Metazoa</taxon>
        <taxon>Spiralia</taxon>
        <taxon>Lophotrochozoa</taxon>
        <taxon>Mollusca</taxon>
        <taxon>Gastropoda</taxon>
        <taxon>Heterobranchia</taxon>
        <taxon>Euthyneura</taxon>
        <taxon>Panpulmonata</taxon>
        <taxon>Sacoglossa</taxon>
        <taxon>Placobranchoidea</taxon>
        <taxon>Plakobranchidae</taxon>
        <taxon>Plakobranchus</taxon>
    </lineage>
</organism>
<dbReference type="Gene3D" id="1.10.600.10">
    <property type="entry name" value="Farnesyl Diphosphate Synthase"/>
    <property type="match status" value="1"/>
</dbReference>
<comment type="cofactor">
    <cofactor evidence="1">
        <name>Mg(2+)</name>
        <dbReference type="ChEBI" id="CHEBI:18420"/>
    </cofactor>
</comment>
<keyword evidence="2" id="KW-0808">Transferase</keyword>
<dbReference type="GO" id="GO:0046872">
    <property type="term" value="F:metal ion binding"/>
    <property type="evidence" value="ECO:0007669"/>
    <property type="project" value="UniProtKB-KW"/>
</dbReference>
<dbReference type="GO" id="GO:0004161">
    <property type="term" value="F:dimethylallyltranstransferase activity"/>
    <property type="evidence" value="ECO:0007669"/>
    <property type="project" value="TreeGrafter"/>
</dbReference>
<proteinExistence type="predicted"/>
<dbReference type="GO" id="GO:0045337">
    <property type="term" value="P:farnesyl diphosphate biosynthetic process"/>
    <property type="evidence" value="ECO:0007669"/>
    <property type="project" value="TreeGrafter"/>
</dbReference>
<dbReference type="GO" id="GO:0005737">
    <property type="term" value="C:cytoplasm"/>
    <property type="evidence" value="ECO:0007669"/>
    <property type="project" value="TreeGrafter"/>
</dbReference>
<dbReference type="Pfam" id="PF00348">
    <property type="entry name" value="polyprenyl_synt"/>
    <property type="match status" value="1"/>
</dbReference>
<name>A0AAV4C9G2_9GAST</name>
<dbReference type="Proteomes" id="UP000735302">
    <property type="component" value="Unassembled WGS sequence"/>
</dbReference>
<dbReference type="SUPFAM" id="SSF48576">
    <property type="entry name" value="Terpenoid synthases"/>
    <property type="match status" value="1"/>
</dbReference>
<dbReference type="GO" id="GO:0004337">
    <property type="term" value="F:(2E,6E)-farnesyl diphosphate synthase activity"/>
    <property type="evidence" value="ECO:0007669"/>
    <property type="project" value="TreeGrafter"/>
</dbReference>
<dbReference type="InterPro" id="IPR008949">
    <property type="entry name" value="Isoprenoid_synthase_dom_sf"/>
</dbReference>
<protein>
    <submittedName>
        <fullName evidence="6">Farnesyl pyrophosphate synthase-like</fullName>
    </submittedName>
</protein>
<evidence type="ECO:0000313" key="7">
    <source>
        <dbReference type="Proteomes" id="UP000735302"/>
    </source>
</evidence>
<dbReference type="PANTHER" id="PTHR11525">
    <property type="entry name" value="FARNESYL-PYROPHOSPHATE SYNTHETASE"/>
    <property type="match status" value="1"/>
</dbReference>
<dbReference type="PANTHER" id="PTHR11525:SF0">
    <property type="entry name" value="FARNESYL PYROPHOSPHATE SYNTHASE"/>
    <property type="match status" value="1"/>
</dbReference>
<dbReference type="InterPro" id="IPR039702">
    <property type="entry name" value="FPS1-like"/>
</dbReference>
<evidence type="ECO:0000256" key="5">
    <source>
        <dbReference type="SAM" id="MobiDB-lite"/>
    </source>
</evidence>
<keyword evidence="3" id="KW-0479">Metal-binding</keyword>
<accession>A0AAV4C9G2</accession>
<evidence type="ECO:0000256" key="2">
    <source>
        <dbReference type="ARBA" id="ARBA00022679"/>
    </source>
</evidence>
<dbReference type="EMBL" id="BLXT01005987">
    <property type="protein sequence ID" value="GFO28035.1"/>
    <property type="molecule type" value="Genomic_DNA"/>
</dbReference>
<keyword evidence="7" id="KW-1185">Reference proteome</keyword>
<dbReference type="InterPro" id="IPR000092">
    <property type="entry name" value="Polyprenyl_synt"/>
</dbReference>
<keyword evidence="4" id="KW-0460">Magnesium</keyword>
<evidence type="ECO:0000256" key="1">
    <source>
        <dbReference type="ARBA" id="ARBA00001946"/>
    </source>
</evidence>
<evidence type="ECO:0000256" key="3">
    <source>
        <dbReference type="ARBA" id="ARBA00022723"/>
    </source>
</evidence>
<evidence type="ECO:0000313" key="6">
    <source>
        <dbReference type="EMBL" id="GFO28035.1"/>
    </source>
</evidence>
<feature type="region of interest" description="Disordered" evidence="5">
    <location>
        <begin position="73"/>
        <end position="117"/>
    </location>
</feature>
<gene>
    <name evidence="6" type="ORF">PoB_005454000</name>
</gene>
<dbReference type="AlphaFoldDB" id="A0AAV4C9G2"/>